<evidence type="ECO:0000256" key="1">
    <source>
        <dbReference type="ARBA" id="ARBA00022598"/>
    </source>
</evidence>
<evidence type="ECO:0000259" key="7">
    <source>
        <dbReference type="PROSITE" id="PS51987"/>
    </source>
</evidence>
<dbReference type="PROSITE" id="PS51986">
    <property type="entry name" value="GS_BETA_GRASP"/>
    <property type="match status" value="1"/>
</dbReference>
<keyword evidence="9" id="KW-1185">Reference proteome</keyword>
<evidence type="ECO:0000259" key="6">
    <source>
        <dbReference type="PROSITE" id="PS51986"/>
    </source>
</evidence>
<dbReference type="SUPFAM" id="SSF54368">
    <property type="entry name" value="Glutamine synthetase, N-terminal domain"/>
    <property type="match status" value="1"/>
</dbReference>
<keyword evidence="2" id="KW-0547">Nucleotide-binding</keyword>
<gene>
    <name evidence="8" type="ORF">GBAR_LOCUS21919</name>
</gene>
<comment type="caution">
    <text evidence="8">The sequence shown here is derived from an EMBL/GenBank/DDBJ whole genome shotgun (WGS) entry which is preliminary data.</text>
</comment>
<feature type="domain" description="GS beta-grasp" evidence="6">
    <location>
        <begin position="14"/>
        <end position="97"/>
    </location>
</feature>
<dbReference type="PANTHER" id="PTHR43785:SF12">
    <property type="entry name" value="TYPE-1 GLUTAMINE SYNTHETASE 2"/>
    <property type="match status" value="1"/>
</dbReference>
<evidence type="ECO:0000313" key="9">
    <source>
        <dbReference type="Proteomes" id="UP001174909"/>
    </source>
</evidence>
<dbReference type="GO" id="GO:0005524">
    <property type="term" value="F:ATP binding"/>
    <property type="evidence" value="ECO:0007669"/>
    <property type="project" value="UniProtKB-KW"/>
</dbReference>
<dbReference type="NCBIfam" id="TIGR03105">
    <property type="entry name" value="gln_synth_III"/>
    <property type="match status" value="1"/>
</dbReference>
<evidence type="ECO:0000313" key="8">
    <source>
        <dbReference type="EMBL" id="CAI8039411.1"/>
    </source>
</evidence>
<protein>
    <submittedName>
        <fullName evidence="8">Glutamate--methylamine ligase</fullName>
    </submittedName>
</protein>
<dbReference type="Gene3D" id="3.30.590.10">
    <property type="entry name" value="Glutamine synthetase/guanido kinase, catalytic domain"/>
    <property type="match status" value="1"/>
</dbReference>
<dbReference type="GO" id="GO:0004356">
    <property type="term" value="F:glutamine synthetase activity"/>
    <property type="evidence" value="ECO:0007669"/>
    <property type="project" value="InterPro"/>
</dbReference>
<dbReference type="InterPro" id="IPR036651">
    <property type="entry name" value="Gln_synt_N_sf"/>
</dbReference>
<evidence type="ECO:0000256" key="3">
    <source>
        <dbReference type="ARBA" id="ARBA00022840"/>
    </source>
</evidence>
<name>A0AA35T2Z8_GEOBA</name>
<evidence type="ECO:0000256" key="5">
    <source>
        <dbReference type="RuleBase" id="RU000384"/>
    </source>
</evidence>
<dbReference type="InterPro" id="IPR008146">
    <property type="entry name" value="Gln_synth_cat_dom"/>
</dbReference>
<dbReference type="InterPro" id="IPR017536">
    <property type="entry name" value="Glutamine_synthetase_typeIII"/>
</dbReference>
<dbReference type="SMART" id="SM01230">
    <property type="entry name" value="Gln-synt_C"/>
    <property type="match status" value="1"/>
</dbReference>
<keyword evidence="3" id="KW-0067">ATP-binding</keyword>
<evidence type="ECO:0000256" key="4">
    <source>
        <dbReference type="PROSITE-ProRule" id="PRU01330"/>
    </source>
</evidence>
<keyword evidence="1 8" id="KW-0436">Ligase</keyword>
<dbReference type="PANTHER" id="PTHR43785">
    <property type="entry name" value="GAMMA-GLUTAMYLPUTRESCINE SYNTHETASE"/>
    <property type="match status" value="1"/>
</dbReference>
<dbReference type="GO" id="GO:0006542">
    <property type="term" value="P:glutamine biosynthetic process"/>
    <property type="evidence" value="ECO:0007669"/>
    <property type="project" value="InterPro"/>
</dbReference>
<comment type="similarity">
    <text evidence="4 5">Belongs to the glutamine synthetase family.</text>
</comment>
<sequence length="454" mass="50592">MTGRKEIAQRMQDDGIRYLLTQFVDLNGSPKAKMVPVEHFEDVLDEGAGFGGAALLGMGQGPHSHDMMARIDLDSYTPVPWDDGLARFASDLFVDGEPHPYCPRQHFKSVLASARAKGYVFNVGIEPEHFLVTRNNDGSIQVWDPNNIDSLRKPCYDFKGIANVMGYLREMMTAMRKIGWDAYQSDHEDANGQYEINFHYSDALTTADRYTFFKMMTSQYAQKHGAIATHMAKPFTDRTGSGGHIHYHIADSETGENLFLDESDRRGLGLSQMAYNFIGGVFAHAPALCSVMSPTVNCYKRLQVGSALLGSSSGFLWTPAFVSYGDNNRTQMIRTAGPGHLEDRTMSAACNPYLAFGAYLSAGLDGVRRGLDPGEPNLGNLYELGLDEIRRRGVRMLPQSLAESLAELKADSVVQESLGVIYDEFVDQKEAEWREYHRQVTPWENRALPDDVLV</sequence>
<evidence type="ECO:0000256" key="2">
    <source>
        <dbReference type="ARBA" id="ARBA00022741"/>
    </source>
</evidence>
<reference evidence="8" key="1">
    <citation type="submission" date="2023-03" db="EMBL/GenBank/DDBJ databases">
        <authorList>
            <person name="Steffen K."/>
            <person name="Cardenas P."/>
        </authorList>
    </citation>
    <scope>NUCLEOTIDE SEQUENCE</scope>
</reference>
<organism evidence="8 9">
    <name type="scientific">Geodia barretti</name>
    <name type="common">Barrett's horny sponge</name>
    <dbReference type="NCBI Taxonomy" id="519541"/>
    <lineage>
        <taxon>Eukaryota</taxon>
        <taxon>Metazoa</taxon>
        <taxon>Porifera</taxon>
        <taxon>Demospongiae</taxon>
        <taxon>Heteroscleromorpha</taxon>
        <taxon>Tetractinellida</taxon>
        <taxon>Astrophorina</taxon>
        <taxon>Geodiidae</taxon>
        <taxon>Geodia</taxon>
    </lineage>
</organism>
<proteinExistence type="inferred from homology"/>
<dbReference type="EMBL" id="CASHTH010003038">
    <property type="protein sequence ID" value="CAI8039411.1"/>
    <property type="molecule type" value="Genomic_DNA"/>
</dbReference>
<dbReference type="SUPFAM" id="SSF55931">
    <property type="entry name" value="Glutamine synthetase/guanido kinase"/>
    <property type="match status" value="1"/>
</dbReference>
<dbReference type="InterPro" id="IPR008147">
    <property type="entry name" value="Gln_synt_N"/>
</dbReference>
<dbReference type="PROSITE" id="PS51987">
    <property type="entry name" value="GS_CATALYTIC"/>
    <property type="match status" value="1"/>
</dbReference>
<accession>A0AA35T2Z8</accession>
<dbReference type="Pfam" id="PF00120">
    <property type="entry name" value="Gln-synt_C"/>
    <property type="match status" value="1"/>
</dbReference>
<feature type="domain" description="GS catalytic" evidence="7">
    <location>
        <begin position="103"/>
        <end position="454"/>
    </location>
</feature>
<dbReference type="Proteomes" id="UP001174909">
    <property type="component" value="Unassembled WGS sequence"/>
</dbReference>
<dbReference type="Gene3D" id="3.10.20.70">
    <property type="entry name" value="Glutamine synthetase, N-terminal domain"/>
    <property type="match status" value="1"/>
</dbReference>
<dbReference type="InterPro" id="IPR014746">
    <property type="entry name" value="Gln_synth/guanido_kin_cat_dom"/>
</dbReference>
<dbReference type="AlphaFoldDB" id="A0AA35T2Z8"/>